<protein>
    <recommendedName>
        <fullName evidence="6">D-alanyl-D-alanine carboxypeptidase</fullName>
    </recommendedName>
</protein>
<proteinExistence type="inferred from homology"/>
<evidence type="ECO:0008006" key="6">
    <source>
        <dbReference type="Google" id="ProtNLM"/>
    </source>
</evidence>
<evidence type="ECO:0000256" key="1">
    <source>
        <dbReference type="ARBA" id="ARBA00006096"/>
    </source>
</evidence>
<dbReference type="KEGG" id="aer:AERYTH_14865"/>
<evidence type="ECO:0000256" key="2">
    <source>
        <dbReference type="ARBA" id="ARBA00022801"/>
    </source>
</evidence>
<dbReference type="NCBIfam" id="TIGR00666">
    <property type="entry name" value="PBP4"/>
    <property type="match status" value="1"/>
</dbReference>
<dbReference type="InterPro" id="IPR000667">
    <property type="entry name" value="Peptidase_S13"/>
</dbReference>
<dbReference type="GO" id="GO:0004185">
    <property type="term" value="F:serine-type carboxypeptidase activity"/>
    <property type="evidence" value="ECO:0007669"/>
    <property type="project" value="InterPro"/>
</dbReference>
<comment type="similarity">
    <text evidence="1">Belongs to the peptidase S13 family.</text>
</comment>
<dbReference type="SUPFAM" id="SSF56601">
    <property type="entry name" value="beta-lactamase/transpeptidase-like"/>
    <property type="match status" value="1"/>
</dbReference>
<dbReference type="GO" id="GO:0006508">
    <property type="term" value="P:proteolysis"/>
    <property type="evidence" value="ECO:0007669"/>
    <property type="project" value="InterPro"/>
</dbReference>
<dbReference type="EMBL" id="CP011502">
    <property type="protein sequence ID" value="ALX05889.1"/>
    <property type="molecule type" value="Genomic_DNA"/>
</dbReference>
<dbReference type="PANTHER" id="PTHR30023:SF0">
    <property type="entry name" value="PENICILLIN-SENSITIVE CARBOXYPEPTIDASE A"/>
    <property type="match status" value="1"/>
</dbReference>
<organism evidence="4 5">
    <name type="scientific">Aeromicrobium erythreum</name>
    <dbReference type="NCBI Taxonomy" id="2041"/>
    <lineage>
        <taxon>Bacteria</taxon>
        <taxon>Bacillati</taxon>
        <taxon>Actinomycetota</taxon>
        <taxon>Actinomycetes</taxon>
        <taxon>Propionibacteriales</taxon>
        <taxon>Nocardioidaceae</taxon>
        <taxon>Aeromicrobium</taxon>
    </lineage>
</organism>
<dbReference type="InterPro" id="IPR012338">
    <property type="entry name" value="Beta-lactam/transpept-like"/>
</dbReference>
<dbReference type="Pfam" id="PF02113">
    <property type="entry name" value="Peptidase_S13"/>
    <property type="match status" value="2"/>
</dbReference>
<dbReference type="Proteomes" id="UP000067689">
    <property type="component" value="Chromosome"/>
</dbReference>
<dbReference type="STRING" id="2041.AERYTH_14865"/>
<dbReference type="GO" id="GO:0000270">
    <property type="term" value="P:peptidoglycan metabolic process"/>
    <property type="evidence" value="ECO:0007669"/>
    <property type="project" value="TreeGrafter"/>
</dbReference>
<sequence length="470" mass="48053">MAHVTRRDRGRVGLPWLLGTLVLVGALVAAVAFGWTTGRLNPLVCGGACGPEAVATPAGLTLDTVPERTAPDPVVTRRPDPDAVRAAVGGLLDDPDLGGRVGVSVLALDGTSLLDRDASATFVPASTTKLLTAYATLSRLDPTARFSTSTVLDGEQVVLVGGGDPYLASTRPSRPTRVDRADLRTLARRTADALRAAGRTTVRIGYDAGLFTGPAVNPTWESSYVADQVVTPVSALWADQGERDGVRSTTPAQDATARFAGYLRDAGIRVRGDATRADPGSSAQPLAVVRSATVAQVVDAMLVRSDNEAAEVLLRHVGIAAGGAGSVADGTRAVVATLRENDVPVPGLRLRDGSGLSRANRIAPATLAGVLRAASARAATAPLLADLPVGGFTGTLANRFGTDSAGRGLVRAKTGTLTGVHSLAGYVTDRDGTPLVFAVMTDDTEDVNPFVTQAAVDDVAAALAGCSCGG</sequence>
<keyword evidence="2" id="KW-0378">Hydrolase</keyword>
<keyword evidence="3" id="KW-0472">Membrane</keyword>
<dbReference type="Gene3D" id="3.40.710.10">
    <property type="entry name" value="DD-peptidase/beta-lactamase superfamily"/>
    <property type="match status" value="2"/>
</dbReference>
<dbReference type="PATRIC" id="fig|2041.4.peg.3106"/>
<keyword evidence="5" id="KW-1185">Reference proteome</keyword>
<feature type="transmembrane region" description="Helical" evidence="3">
    <location>
        <begin position="12"/>
        <end position="35"/>
    </location>
</feature>
<evidence type="ECO:0000313" key="5">
    <source>
        <dbReference type="Proteomes" id="UP000067689"/>
    </source>
</evidence>
<reference evidence="4 5" key="1">
    <citation type="journal article" date="1991" name="Int. J. Syst. Bacteriol.">
        <title>Description of the erythromycin-producing bacterium Arthrobacter sp. strain NRRL B-3381 as Aeromicrobium erythreum gen. nov., sp. nov.</title>
        <authorList>
            <person name="Miller E.S."/>
            <person name="Woese C.R."/>
            <person name="Brenner S."/>
        </authorList>
    </citation>
    <scope>NUCLEOTIDE SEQUENCE [LARGE SCALE GENOMIC DNA]</scope>
    <source>
        <strain evidence="4 5">AR18</strain>
    </source>
</reference>
<evidence type="ECO:0000256" key="3">
    <source>
        <dbReference type="SAM" id="Phobius"/>
    </source>
</evidence>
<dbReference type="PANTHER" id="PTHR30023">
    <property type="entry name" value="D-ALANYL-D-ALANINE CARBOXYPEPTIDASE"/>
    <property type="match status" value="1"/>
</dbReference>
<evidence type="ECO:0000313" key="4">
    <source>
        <dbReference type="EMBL" id="ALX05889.1"/>
    </source>
</evidence>
<keyword evidence="3" id="KW-0812">Transmembrane</keyword>
<keyword evidence="3" id="KW-1133">Transmembrane helix</keyword>
<accession>A0A0U4BL99</accession>
<dbReference type="PRINTS" id="PR00922">
    <property type="entry name" value="DADACBPTASE3"/>
</dbReference>
<name>A0A0U4BL99_9ACTN</name>
<dbReference type="AlphaFoldDB" id="A0A0U4BL99"/>
<gene>
    <name evidence="4" type="ORF">AERYTH_14865</name>
</gene>